<gene>
    <name evidence="1" type="ORF">JKP88DRAFT_272010</name>
</gene>
<accession>A0A835Z3T6</accession>
<dbReference type="InterPro" id="IPR032710">
    <property type="entry name" value="NTF2-like_dom_sf"/>
</dbReference>
<protein>
    <recommendedName>
        <fullName evidence="3">Pathogen-related protein</fullName>
    </recommendedName>
</protein>
<dbReference type="SUPFAM" id="SSF54427">
    <property type="entry name" value="NTF2-like"/>
    <property type="match status" value="1"/>
</dbReference>
<name>A0A835Z3T6_9STRA</name>
<dbReference type="PANTHER" id="PTHR31723">
    <property type="entry name" value="PATHOGENESIS-RELATED FAMILY PROTEIN"/>
    <property type="match status" value="1"/>
</dbReference>
<keyword evidence="2" id="KW-1185">Reference proteome</keyword>
<dbReference type="Gene3D" id="3.10.450.50">
    <property type="match status" value="1"/>
</dbReference>
<evidence type="ECO:0000313" key="2">
    <source>
        <dbReference type="Proteomes" id="UP000664859"/>
    </source>
</evidence>
<dbReference type="PANTHER" id="PTHR31723:SF10">
    <property type="entry name" value="PATHOGEN-RELATED PROTEIN"/>
    <property type="match status" value="1"/>
</dbReference>
<organism evidence="1 2">
    <name type="scientific">Tribonema minus</name>
    <dbReference type="NCBI Taxonomy" id="303371"/>
    <lineage>
        <taxon>Eukaryota</taxon>
        <taxon>Sar</taxon>
        <taxon>Stramenopiles</taxon>
        <taxon>Ochrophyta</taxon>
        <taxon>PX clade</taxon>
        <taxon>Xanthophyceae</taxon>
        <taxon>Tribonematales</taxon>
        <taxon>Tribonemataceae</taxon>
        <taxon>Tribonema</taxon>
    </lineage>
</organism>
<evidence type="ECO:0000313" key="1">
    <source>
        <dbReference type="EMBL" id="KAG5185152.1"/>
    </source>
</evidence>
<sequence length="262" mass="28649">MAVNNFLEPNRGDLSKYESHVWRSGMPDYTIANMAYCKGKTKNHMAGSLELLVENLVKTWEMEASHVKDTSAWTTIDHANYTASANGGKKFDLAEAAHVGNYNVLMDNTNKELYNAQEETFESSHHAFRNAFPEGFPWELLEVMSGPPKVAFTWRHWASFAGEYRGHKGEGQLVEMYGFCVATVNESLKVQELEIYYKPEDFLRVLEGKAHASTLSHGKSLVGSGCPVMRHAAAANANGSGAAAHAIGVANGSGVCPHSHGA</sequence>
<comment type="caution">
    <text evidence="1">The sequence shown here is derived from an EMBL/GenBank/DDBJ whole genome shotgun (WGS) entry which is preliminary data.</text>
</comment>
<dbReference type="AlphaFoldDB" id="A0A835Z3T6"/>
<dbReference type="OrthoDB" id="67924at2759"/>
<dbReference type="EMBL" id="JAFCMP010000141">
    <property type="protein sequence ID" value="KAG5185152.1"/>
    <property type="molecule type" value="Genomic_DNA"/>
</dbReference>
<dbReference type="Proteomes" id="UP000664859">
    <property type="component" value="Unassembled WGS sequence"/>
</dbReference>
<reference evidence="1" key="1">
    <citation type="submission" date="2021-02" db="EMBL/GenBank/DDBJ databases">
        <title>First Annotated Genome of the Yellow-green Alga Tribonema minus.</title>
        <authorList>
            <person name="Mahan K.M."/>
        </authorList>
    </citation>
    <scope>NUCLEOTIDE SEQUENCE</scope>
    <source>
        <strain evidence="1">UTEX B ZZ1240</strain>
    </source>
</reference>
<evidence type="ECO:0008006" key="3">
    <source>
        <dbReference type="Google" id="ProtNLM"/>
    </source>
</evidence>
<proteinExistence type="predicted"/>
<dbReference type="InterPro" id="IPR053218">
    <property type="entry name" value="Pathogen-related_defense"/>
</dbReference>